<dbReference type="EnsemblMetazoa" id="XM_021052796.2">
    <property type="protein sequence ID" value="XP_020908455.1"/>
    <property type="gene ID" value="LOC110246449"/>
</dbReference>
<dbReference type="AlphaFoldDB" id="A0A913XR88"/>
<keyword evidence="4 7" id="KW-0238">DNA-binding</keyword>
<protein>
    <recommendedName>
        <fullName evidence="10">Homeobox domain-containing protein</fullName>
    </recommendedName>
</protein>
<evidence type="ECO:0000256" key="3">
    <source>
        <dbReference type="ARBA" id="ARBA00022473"/>
    </source>
</evidence>
<keyword evidence="6 7" id="KW-0539">Nucleus</keyword>
<organism evidence="11 12">
    <name type="scientific">Exaiptasia diaphana</name>
    <name type="common">Tropical sea anemone</name>
    <name type="synonym">Aiptasia pulchella</name>
    <dbReference type="NCBI Taxonomy" id="2652724"/>
    <lineage>
        <taxon>Eukaryota</taxon>
        <taxon>Metazoa</taxon>
        <taxon>Cnidaria</taxon>
        <taxon>Anthozoa</taxon>
        <taxon>Hexacorallia</taxon>
        <taxon>Actiniaria</taxon>
        <taxon>Aiptasiidae</taxon>
        <taxon>Exaiptasia</taxon>
    </lineage>
</organism>
<dbReference type="GO" id="GO:0000978">
    <property type="term" value="F:RNA polymerase II cis-regulatory region sequence-specific DNA binding"/>
    <property type="evidence" value="ECO:0007669"/>
    <property type="project" value="TreeGrafter"/>
</dbReference>
<evidence type="ECO:0000256" key="2">
    <source>
        <dbReference type="ARBA" id="ARBA00006503"/>
    </source>
</evidence>
<dbReference type="FunFam" id="1.10.10.60:FF:000679">
    <property type="entry name" value="Homeobox protein aristaless"/>
    <property type="match status" value="1"/>
</dbReference>
<evidence type="ECO:0000313" key="11">
    <source>
        <dbReference type="EnsemblMetazoa" id="XP_020908455.1"/>
    </source>
</evidence>
<feature type="compositionally biased region" description="Basic residues" evidence="9">
    <location>
        <begin position="46"/>
        <end position="55"/>
    </location>
</feature>
<dbReference type="Gene3D" id="1.10.10.60">
    <property type="entry name" value="Homeodomain-like"/>
    <property type="match status" value="1"/>
</dbReference>
<accession>A0A913XR88</accession>
<feature type="DNA-binding region" description="Homeobox" evidence="7">
    <location>
        <begin position="50"/>
        <end position="109"/>
    </location>
</feature>
<evidence type="ECO:0000256" key="5">
    <source>
        <dbReference type="ARBA" id="ARBA00023155"/>
    </source>
</evidence>
<feature type="region of interest" description="Disordered" evidence="9">
    <location>
        <begin position="1"/>
        <end position="58"/>
    </location>
</feature>
<evidence type="ECO:0000256" key="1">
    <source>
        <dbReference type="ARBA" id="ARBA00004123"/>
    </source>
</evidence>
<dbReference type="OrthoDB" id="6159439at2759"/>
<feature type="domain" description="Homeobox" evidence="10">
    <location>
        <begin position="48"/>
        <end position="108"/>
    </location>
</feature>
<dbReference type="KEGG" id="epa:110246449"/>
<feature type="compositionally biased region" description="Polar residues" evidence="9">
    <location>
        <begin position="1"/>
        <end position="24"/>
    </location>
</feature>
<comment type="similarity">
    <text evidence="2">Belongs to the paired homeobox family. Bicoid subfamily.</text>
</comment>
<comment type="subcellular location">
    <subcellularLocation>
        <location evidence="1 7 8">Nucleus</location>
    </subcellularLocation>
</comment>
<keyword evidence="3" id="KW-0217">Developmental protein</keyword>
<dbReference type="GO" id="GO:0005634">
    <property type="term" value="C:nucleus"/>
    <property type="evidence" value="ECO:0007669"/>
    <property type="project" value="UniProtKB-SubCell"/>
</dbReference>
<evidence type="ECO:0000259" key="10">
    <source>
        <dbReference type="PROSITE" id="PS50071"/>
    </source>
</evidence>
<dbReference type="Proteomes" id="UP000887567">
    <property type="component" value="Unplaced"/>
</dbReference>
<dbReference type="Pfam" id="PF00046">
    <property type="entry name" value="Homeodomain"/>
    <property type="match status" value="1"/>
</dbReference>
<dbReference type="GO" id="GO:0009653">
    <property type="term" value="P:anatomical structure morphogenesis"/>
    <property type="evidence" value="ECO:0007669"/>
    <property type="project" value="TreeGrafter"/>
</dbReference>
<dbReference type="PANTHER" id="PTHR45882:SF3">
    <property type="entry name" value="PITUITARY HOMEOBOX HOMOLOG PTX1"/>
    <property type="match status" value="1"/>
</dbReference>
<dbReference type="InterPro" id="IPR017970">
    <property type="entry name" value="Homeobox_CS"/>
</dbReference>
<reference evidence="11" key="1">
    <citation type="submission" date="2022-11" db="UniProtKB">
        <authorList>
            <consortium name="EnsemblMetazoa"/>
        </authorList>
    </citation>
    <scope>IDENTIFICATION</scope>
</reference>
<name>A0A913XR88_EXADI</name>
<dbReference type="InterPro" id="IPR001356">
    <property type="entry name" value="HD"/>
</dbReference>
<dbReference type="PROSITE" id="PS50071">
    <property type="entry name" value="HOMEOBOX_2"/>
    <property type="match status" value="1"/>
</dbReference>
<dbReference type="InterPro" id="IPR009057">
    <property type="entry name" value="Homeodomain-like_sf"/>
</dbReference>
<dbReference type="PANTHER" id="PTHR45882">
    <property type="entry name" value="PITUITARY HOMEOBOX HOMOLOG PTX1"/>
    <property type="match status" value="1"/>
</dbReference>
<dbReference type="SMART" id="SM00389">
    <property type="entry name" value="HOX"/>
    <property type="match status" value="1"/>
</dbReference>
<dbReference type="RefSeq" id="XP_020908455.1">
    <property type="nucleotide sequence ID" value="XM_021052796.2"/>
</dbReference>
<sequence length="265" mass="29444">MEESPANSPDQASFADINNNQDSKPTSDKSIDSPEENNNECDDSKQKRKQRRQRTHFTSYQLQELEAMFARNRYPDMSMREEMAMWTNLTEARVRVWFKNRRAKWRKKEKNSPSILGQDKATAMIPNLNGYFESGGVRYETASENTAAMYSNYGSSYWKQSSPSLGAYSSLSQTGNGLGYTGYSSSVAPPISGSLTSFGTPISADSAVYAPSGAAVPPSVPCAYPQSYAGYQEQNLYLKSKPASHHPSYPQPSPYGSYGSYEIQI</sequence>
<dbReference type="OMA" id="MREEMAM"/>
<evidence type="ECO:0000256" key="8">
    <source>
        <dbReference type="RuleBase" id="RU000682"/>
    </source>
</evidence>
<keyword evidence="12" id="KW-1185">Reference proteome</keyword>
<dbReference type="SUPFAM" id="SSF46689">
    <property type="entry name" value="Homeodomain-like"/>
    <property type="match status" value="1"/>
</dbReference>
<evidence type="ECO:0000256" key="9">
    <source>
        <dbReference type="SAM" id="MobiDB-lite"/>
    </source>
</evidence>
<proteinExistence type="inferred from homology"/>
<evidence type="ECO:0000256" key="4">
    <source>
        <dbReference type="ARBA" id="ARBA00023125"/>
    </source>
</evidence>
<dbReference type="GeneID" id="110246449"/>
<dbReference type="PROSITE" id="PS00027">
    <property type="entry name" value="HOMEOBOX_1"/>
    <property type="match status" value="1"/>
</dbReference>
<evidence type="ECO:0000256" key="6">
    <source>
        <dbReference type="ARBA" id="ARBA00023242"/>
    </source>
</evidence>
<dbReference type="CDD" id="cd00086">
    <property type="entry name" value="homeodomain"/>
    <property type="match status" value="1"/>
</dbReference>
<keyword evidence="5 7" id="KW-0371">Homeobox</keyword>
<evidence type="ECO:0000256" key="7">
    <source>
        <dbReference type="PROSITE-ProRule" id="PRU00108"/>
    </source>
</evidence>
<dbReference type="GO" id="GO:0000981">
    <property type="term" value="F:DNA-binding transcription factor activity, RNA polymerase II-specific"/>
    <property type="evidence" value="ECO:0007669"/>
    <property type="project" value="InterPro"/>
</dbReference>
<evidence type="ECO:0000313" key="12">
    <source>
        <dbReference type="Proteomes" id="UP000887567"/>
    </source>
</evidence>